<accession>A0A1G2NZP0</accession>
<dbReference type="GO" id="GO:0005886">
    <property type="term" value="C:plasma membrane"/>
    <property type="evidence" value="ECO:0007669"/>
    <property type="project" value="UniProtKB-SubCell"/>
</dbReference>
<comment type="similarity">
    <text evidence="2">Belongs to the GSP F family.</text>
</comment>
<dbReference type="InterPro" id="IPR042094">
    <property type="entry name" value="T2SS_GspF_sf"/>
</dbReference>
<dbReference type="InterPro" id="IPR003004">
    <property type="entry name" value="GspF/PilC"/>
</dbReference>
<dbReference type="PANTHER" id="PTHR30012">
    <property type="entry name" value="GENERAL SECRETION PATHWAY PROTEIN"/>
    <property type="match status" value="1"/>
</dbReference>
<dbReference type="Gene3D" id="1.20.81.30">
    <property type="entry name" value="Type II secretion system (T2SS), domain F"/>
    <property type="match status" value="2"/>
</dbReference>
<evidence type="ECO:0000256" key="4">
    <source>
        <dbReference type="ARBA" id="ARBA00022519"/>
    </source>
</evidence>
<feature type="domain" description="Type II secretion system protein GspF" evidence="9">
    <location>
        <begin position="273"/>
        <end position="395"/>
    </location>
</feature>
<evidence type="ECO:0000256" key="8">
    <source>
        <dbReference type="SAM" id="Phobius"/>
    </source>
</evidence>
<evidence type="ECO:0000256" key="6">
    <source>
        <dbReference type="ARBA" id="ARBA00022989"/>
    </source>
</evidence>
<comment type="caution">
    <text evidence="10">The sequence shown here is derived from an EMBL/GenBank/DDBJ whole genome shotgun (WGS) entry which is preliminary data.</text>
</comment>
<dbReference type="FunFam" id="1.20.81.30:FF:000001">
    <property type="entry name" value="Type II secretion system protein F"/>
    <property type="match status" value="1"/>
</dbReference>
<feature type="domain" description="Type II secretion system protein GspF" evidence="9">
    <location>
        <begin position="69"/>
        <end position="192"/>
    </location>
</feature>
<protein>
    <recommendedName>
        <fullName evidence="9">Type II secretion system protein GspF domain-containing protein</fullName>
    </recommendedName>
</protein>
<keyword evidence="4" id="KW-0997">Cell inner membrane</keyword>
<keyword evidence="7 8" id="KW-0472">Membrane</keyword>
<evidence type="ECO:0000256" key="5">
    <source>
        <dbReference type="ARBA" id="ARBA00022692"/>
    </source>
</evidence>
<evidence type="ECO:0000313" key="10">
    <source>
        <dbReference type="EMBL" id="OHA41565.1"/>
    </source>
</evidence>
<dbReference type="AlphaFoldDB" id="A0A1G2NZP0"/>
<evidence type="ECO:0000256" key="1">
    <source>
        <dbReference type="ARBA" id="ARBA00004429"/>
    </source>
</evidence>
<reference evidence="10 11" key="1">
    <citation type="journal article" date="2016" name="Nat. Commun.">
        <title>Thousands of microbial genomes shed light on interconnected biogeochemical processes in an aquifer system.</title>
        <authorList>
            <person name="Anantharaman K."/>
            <person name="Brown C.T."/>
            <person name="Hug L.A."/>
            <person name="Sharon I."/>
            <person name="Castelle C.J."/>
            <person name="Probst A.J."/>
            <person name="Thomas B.C."/>
            <person name="Singh A."/>
            <person name="Wilkins M.J."/>
            <person name="Karaoz U."/>
            <person name="Brodie E.L."/>
            <person name="Williams K.H."/>
            <person name="Hubbard S.S."/>
            <person name="Banfield J.F."/>
        </authorList>
    </citation>
    <scope>NUCLEOTIDE SEQUENCE [LARGE SCALE GENOMIC DNA]</scope>
</reference>
<feature type="transmembrane region" description="Helical" evidence="8">
    <location>
        <begin position="376"/>
        <end position="397"/>
    </location>
</feature>
<feature type="transmembrane region" description="Helical" evidence="8">
    <location>
        <begin position="224"/>
        <end position="241"/>
    </location>
</feature>
<name>A0A1G2NZP0_9BACT</name>
<feature type="transmembrane region" description="Helical" evidence="8">
    <location>
        <begin position="168"/>
        <end position="191"/>
    </location>
</feature>
<dbReference type="Proteomes" id="UP000177269">
    <property type="component" value="Unassembled WGS sequence"/>
</dbReference>
<evidence type="ECO:0000256" key="2">
    <source>
        <dbReference type="ARBA" id="ARBA00005745"/>
    </source>
</evidence>
<evidence type="ECO:0000256" key="7">
    <source>
        <dbReference type="ARBA" id="ARBA00023136"/>
    </source>
</evidence>
<sequence>MAEFKYKTIDKEGKVSEGSQEAADKFAVYHLLKKDGVTVIDVEEKKRSSFSWEYIKTIGVIGVREKINFARNMGSMLEAGLSLSRVLSVMERQTKNGKLMRVLRETNDDIRAGKTLSQSLAEKGKTFSPLFISMVKAGEEGGTLSQSLKILSIQMEKSYLLGKRLKGALIYPSIILCVMIAIAILMLIYIVPTLTATFEDLDVELPFTTQIVIMTSDFLKNNTATALLLFLALGGVSSWYFRTKKGKRVFDKAVLKIPVISGIIKESNSARTARTLSSLLTSGVDFIIAVETTRDVIQNVYYKDVLEEAKMKIEKGEPISEVFNKRDDLYPPFVGEMVSVGEETGKLGEMLSGVAIYYEQEVDQKTKDLSTIIEPLLMVIIGFAVGFFALSMITPMYSVMSGI</sequence>
<gene>
    <name evidence="10" type="ORF">A3G52_02780</name>
</gene>
<dbReference type="PRINTS" id="PR00812">
    <property type="entry name" value="BCTERIALGSPF"/>
</dbReference>
<evidence type="ECO:0000256" key="3">
    <source>
        <dbReference type="ARBA" id="ARBA00022475"/>
    </source>
</evidence>
<dbReference type="InterPro" id="IPR018076">
    <property type="entry name" value="T2SS_GspF_dom"/>
</dbReference>
<dbReference type="PANTHER" id="PTHR30012:SF0">
    <property type="entry name" value="TYPE II SECRETION SYSTEM PROTEIN F-RELATED"/>
    <property type="match status" value="1"/>
</dbReference>
<proteinExistence type="inferred from homology"/>
<keyword evidence="3" id="KW-1003">Cell membrane</keyword>
<evidence type="ECO:0000313" key="11">
    <source>
        <dbReference type="Proteomes" id="UP000177269"/>
    </source>
</evidence>
<dbReference type="Pfam" id="PF00482">
    <property type="entry name" value="T2SSF"/>
    <property type="match status" value="2"/>
</dbReference>
<evidence type="ECO:0000259" key="9">
    <source>
        <dbReference type="Pfam" id="PF00482"/>
    </source>
</evidence>
<dbReference type="EMBL" id="MHSK01000031">
    <property type="protein sequence ID" value="OHA41565.1"/>
    <property type="molecule type" value="Genomic_DNA"/>
</dbReference>
<keyword evidence="5 8" id="KW-0812">Transmembrane</keyword>
<keyword evidence="6 8" id="KW-1133">Transmembrane helix</keyword>
<organism evidence="10 11">
    <name type="scientific">Candidatus Taylorbacteria bacterium RIFCSPLOWO2_12_FULL_43_20</name>
    <dbReference type="NCBI Taxonomy" id="1802332"/>
    <lineage>
        <taxon>Bacteria</taxon>
        <taxon>Candidatus Tayloriibacteriota</taxon>
    </lineage>
</organism>
<comment type="subcellular location">
    <subcellularLocation>
        <location evidence="1">Cell inner membrane</location>
        <topology evidence="1">Multi-pass membrane protein</topology>
    </subcellularLocation>
</comment>